<gene>
    <name evidence="1" type="ORF">BofuT4_uP047840.1</name>
</gene>
<dbReference type="HOGENOM" id="CLU_3319946_0_0_1"/>
<name>G2XZ79_BOTF4</name>
<reference evidence="2" key="1">
    <citation type="journal article" date="2011" name="PLoS Genet.">
        <title>Genomic analysis of the necrotrophic fungal pathogens Sclerotinia sclerotiorum and Botrytis cinerea.</title>
        <authorList>
            <person name="Amselem J."/>
            <person name="Cuomo C.A."/>
            <person name="van Kan J.A."/>
            <person name="Viaud M."/>
            <person name="Benito E.P."/>
            <person name="Couloux A."/>
            <person name="Coutinho P.M."/>
            <person name="de Vries R.P."/>
            <person name="Dyer P.S."/>
            <person name="Fillinger S."/>
            <person name="Fournier E."/>
            <person name="Gout L."/>
            <person name="Hahn M."/>
            <person name="Kohn L."/>
            <person name="Lapalu N."/>
            <person name="Plummer K.M."/>
            <person name="Pradier J.M."/>
            <person name="Quevillon E."/>
            <person name="Sharon A."/>
            <person name="Simon A."/>
            <person name="ten Have A."/>
            <person name="Tudzynski B."/>
            <person name="Tudzynski P."/>
            <person name="Wincker P."/>
            <person name="Andrew M."/>
            <person name="Anthouard V."/>
            <person name="Beever R.E."/>
            <person name="Beffa R."/>
            <person name="Benoit I."/>
            <person name="Bouzid O."/>
            <person name="Brault B."/>
            <person name="Chen Z."/>
            <person name="Choquer M."/>
            <person name="Collemare J."/>
            <person name="Cotton P."/>
            <person name="Danchin E.G."/>
            <person name="Da Silva C."/>
            <person name="Gautier A."/>
            <person name="Giraud C."/>
            <person name="Giraud T."/>
            <person name="Gonzalez C."/>
            <person name="Grossetete S."/>
            <person name="Guldener U."/>
            <person name="Henrissat B."/>
            <person name="Howlett B.J."/>
            <person name="Kodira C."/>
            <person name="Kretschmer M."/>
            <person name="Lappartient A."/>
            <person name="Leroch M."/>
            <person name="Levis C."/>
            <person name="Mauceli E."/>
            <person name="Neuveglise C."/>
            <person name="Oeser B."/>
            <person name="Pearson M."/>
            <person name="Poulain J."/>
            <person name="Poussereau N."/>
            <person name="Quesneville H."/>
            <person name="Rascle C."/>
            <person name="Schumacher J."/>
            <person name="Segurens B."/>
            <person name="Sexton A."/>
            <person name="Silva E."/>
            <person name="Sirven C."/>
            <person name="Soanes D.M."/>
            <person name="Talbot N.J."/>
            <person name="Templeton M."/>
            <person name="Yandava C."/>
            <person name="Yarden O."/>
            <person name="Zeng Q."/>
            <person name="Rollins J.A."/>
            <person name="Lebrun M.H."/>
            <person name="Dickman M."/>
        </authorList>
    </citation>
    <scope>NUCLEOTIDE SEQUENCE [LARGE SCALE GENOMIC DNA]</scope>
    <source>
        <strain evidence="2">T4</strain>
    </source>
</reference>
<dbReference type="EMBL" id="FQ790278">
    <property type="protein sequence ID" value="CCD45766.1"/>
    <property type="molecule type" value="Genomic_DNA"/>
</dbReference>
<dbReference type="Proteomes" id="UP000008177">
    <property type="component" value="Unplaced contigs"/>
</dbReference>
<dbReference type="AlphaFoldDB" id="G2XZ79"/>
<accession>G2XZ79</accession>
<dbReference type="InParanoid" id="G2XZ79"/>
<sequence>MSAHDLSKPLSALTTRTIPYLSHSLEHPGHVQGFQYFPG</sequence>
<protein>
    <submittedName>
        <fullName evidence="1">Uncharacterized protein</fullName>
    </submittedName>
</protein>
<organism evidence="1 2">
    <name type="scientific">Botryotinia fuckeliana (strain T4)</name>
    <name type="common">Noble rot fungus</name>
    <name type="synonym">Botrytis cinerea</name>
    <dbReference type="NCBI Taxonomy" id="999810"/>
    <lineage>
        <taxon>Eukaryota</taxon>
        <taxon>Fungi</taxon>
        <taxon>Dikarya</taxon>
        <taxon>Ascomycota</taxon>
        <taxon>Pezizomycotina</taxon>
        <taxon>Leotiomycetes</taxon>
        <taxon>Helotiales</taxon>
        <taxon>Sclerotiniaceae</taxon>
        <taxon>Botrytis</taxon>
    </lineage>
</organism>
<evidence type="ECO:0000313" key="2">
    <source>
        <dbReference type="Proteomes" id="UP000008177"/>
    </source>
</evidence>
<proteinExistence type="predicted"/>
<evidence type="ECO:0000313" key="1">
    <source>
        <dbReference type="EMBL" id="CCD45766.1"/>
    </source>
</evidence>